<comment type="caution">
    <text evidence="1">The sequence shown here is derived from an EMBL/GenBank/DDBJ whole genome shotgun (WGS) entry which is preliminary data.</text>
</comment>
<evidence type="ECO:0000313" key="1">
    <source>
        <dbReference type="EMBL" id="KKM97761.1"/>
    </source>
</evidence>
<name>A0A0F9MEK9_9ZZZZ</name>
<reference evidence="1" key="1">
    <citation type="journal article" date="2015" name="Nature">
        <title>Complex archaea that bridge the gap between prokaryotes and eukaryotes.</title>
        <authorList>
            <person name="Spang A."/>
            <person name="Saw J.H."/>
            <person name="Jorgensen S.L."/>
            <person name="Zaremba-Niedzwiedzka K."/>
            <person name="Martijn J."/>
            <person name="Lind A.E."/>
            <person name="van Eijk R."/>
            <person name="Schleper C."/>
            <person name="Guy L."/>
            <person name="Ettema T.J."/>
        </authorList>
    </citation>
    <scope>NUCLEOTIDE SEQUENCE</scope>
</reference>
<sequence length="85" mass="9803">MKDQMNCICCDKEQEVLISVEMKADSIFLHRRGICQSCLKDKDVNKVCKEYEIKKTEQSIEESEIGLGSLKEHLIKLREAEGVRT</sequence>
<dbReference type="AlphaFoldDB" id="A0A0F9MEK9"/>
<proteinExistence type="predicted"/>
<organism evidence="1">
    <name type="scientific">marine sediment metagenome</name>
    <dbReference type="NCBI Taxonomy" id="412755"/>
    <lineage>
        <taxon>unclassified sequences</taxon>
        <taxon>metagenomes</taxon>
        <taxon>ecological metagenomes</taxon>
    </lineage>
</organism>
<dbReference type="EMBL" id="LAZR01005710">
    <property type="protein sequence ID" value="KKM97761.1"/>
    <property type="molecule type" value="Genomic_DNA"/>
</dbReference>
<protein>
    <submittedName>
        <fullName evidence="1">Uncharacterized protein</fullName>
    </submittedName>
</protein>
<gene>
    <name evidence="1" type="ORF">LCGC14_1164710</name>
</gene>
<accession>A0A0F9MEK9</accession>